<evidence type="ECO:0000313" key="4">
    <source>
        <dbReference type="RefSeq" id="XP_030050299.1"/>
    </source>
</evidence>
<evidence type="ECO:0000313" key="3">
    <source>
        <dbReference type="RefSeq" id="XP_030050298.1"/>
    </source>
</evidence>
<dbReference type="RefSeq" id="XP_030050300.1">
    <property type="nucleotide sequence ID" value="XM_030194440.1"/>
</dbReference>
<name>A0A6P7XCQ2_9AMPH</name>
<reference evidence="2 3" key="1">
    <citation type="submission" date="2025-04" db="UniProtKB">
        <authorList>
            <consortium name="RefSeq"/>
        </authorList>
    </citation>
    <scope>IDENTIFICATION</scope>
</reference>
<dbReference type="AlphaFoldDB" id="A0A6P7XCQ2"/>
<evidence type="ECO:0000313" key="6">
    <source>
        <dbReference type="RefSeq" id="XP_030050301.1"/>
    </source>
</evidence>
<dbReference type="OrthoDB" id="10067830at2759"/>
<accession>A0A6P7XCQ2</accession>
<dbReference type="RefSeq" id="XP_030050297.1">
    <property type="nucleotide sequence ID" value="XM_030194437.1"/>
</dbReference>
<sequence length="520" mass="60452">MAVYACKEVMYTVEEALNILRNPELSKATQIPPVNPRPGQVFLFSYAECADKKEDWRADQYLWINQGVRRWPKKNPKLLKMYHQVKSENGAGNFFRYSYRLLKVDSTLVLIQYLGKVPDVQMQIHGNRKKNLGRFHIRSPPSILLSMKKEQGKPIQIFQKLCSEGSSNTSTVMLPRDVQQVRNAKKAQKRKNQVILDDLNSVELHSSLLDDFVWLYSLLPEVVVMLGHKEMCKIFEELASQTNDIPVLVSYDTTFKLGDYYISTLVFLHGFFKESPIVPLAFMLHKAKKELSHWLFFIMILRHCPKLCKERIVIASNEETAIQSIDQVLPTAKRVVCWNHIRQHINAWVTKDGGSMDEIEFYMSSVVNLLWSDSKECFEEKLREQQGKWSRSFVQYFESDLLNSIVQHAGAWVLKEHLVSEPSSGIMTNISESFNVVLKRLLEGQEMPVETLVLSLYYLQNYYITKLLRGQCHLGKYHLREEFMSYTKLLEDVTFPKMYCNPEVILDIARGQSELRFAKI</sequence>
<dbReference type="RefSeq" id="XP_030050299.1">
    <property type="nucleotide sequence ID" value="XM_030194439.1"/>
</dbReference>
<protein>
    <submittedName>
        <fullName evidence="2 3">Uncharacterized protein LOC115463717</fullName>
    </submittedName>
</protein>
<dbReference type="KEGG" id="muo:115463717"/>
<dbReference type="RefSeq" id="XP_030050298.1">
    <property type="nucleotide sequence ID" value="XM_030194438.1"/>
</dbReference>
<evidence type="ECO:0000313" key="5">
    <source>
        <dbReference type="RefSeq" id="XP_030050300.1"/>
    </source>
</evidence>
<dbReference type="RefSeq" id="XP_030050301.1">
    <property type="nucleotide sequence ID" value="XM_030194441.1"/>
</dbReference>
<dbReference type="GeneID" id="115463717"/>
<organism evidence="1 3">
    <name type="scientific">Microcaecilia unicolor</name>
    <dbReference type="NCBI Taxonomy" id="1415580"/>
    <lineage>
        <taxon>Eukaryota</taxon>
        <taxon>Metazoa</taxon>
        <taxon>Chordata</taxon>
        <taxon>Craniata</taxon>
        <taxon>Vertebrata</taxon>
        <taxon>Euteleostomi</taxon>
        <taxon>Amphibia</taxon>
        <taxon>Gymnophiona</taxon>
        <taxon>Siphonopidae</taxon>
        <taxon>Microcaecilia</taxon>
    </lineage>
</organism>
<dbReference type="Proteomes" id="UP000515156">
    <property type="component" value="Chromosome 2"/>
</dbReference>
<evidence type="ECO:0000313" key="1">
    <source>
        <dbReference type="Proteomes" id="UP000515156"/>
    </source>
</evidence>
<gene>
    <name evidence="2 3 4 5 6" type="primary">LOC115463717</name>
</gene>
<proteinExistence type="predicted"/>
<evidence type="ECO:0000313" key="2">
    <source>
        <dbReference type="RefSeq" id="XP_030050297.1"/>
    </source>
</evidence>
<keyword evidence="1" id="KW-1185">Reference proteome</keyword>